<dbReference type="PANTHER" id="PTHR30160:SF22">
    <property type="entry name" value="LIPOPOLYSACCHARIDE CORE BIOSYNTHESIS PROTEIN"/>
    <property type="match status" value="1"/>
</dbReference>
<dbReference type="EMBL" id="BMIC01000001">
    <property type="protein sequence ID" value="GFZ83592.1"/>
    <property type="molecule type" value="Genomic_DNA"/>
</dbReference>
<dbReference type="RefSeq" id="WP_229660183.1">
    <property type="nucleotide sequence ID" value="NZ_BMIC01000001.1"/>
</dbReference>
<protein>
    <submittedName>
        <fullName evidence="3">Heptosyltransferase</fullName>
    </submittedName>
</protein>
<evidence type="ECO:0000256" key="1">
    <source>
        <dbReference type="ARBA" id="ARBA00022676"/>
    </source>
</evidence>
<dbReference type="PANTHER" id="PTHR30160">
    <property type="entry name" value="TETRAACYLDISACCHARIDE 4'-KINASE-RELATED"/>
    <property type="match status" value="1"/>
</dbReference>
<dbReference type="GO" id="GO:0008713">
    <property type="term" value="F:ADP-heptose-lipopolysaccharide heptosyltransferase activity"/>
    <property type="evidence" value="ECO:0007669"/>
    <property type="project" value="TreeGrafter"/>
</dbReference>
<sequence length="339" mass="38092">MPKTIKHILVIRLSAMGDVAMTIPVLRAFTQQYPNVKITVLTRGFFNPFFRDLPNVTVFSPDLKGKHKGIFGLLKLSRALAKLNIDAVADLHNVLRTNILKFFFFGINVVQIDKGREDKKALINGKNFVQLITTHQRYVEVFKQLGFPINLSKPSFPKRKELASKTLAIVGNDSKKWIGIAPFATYESKMYPLHLMEEVIKELSKNNKVLLFGGGEHEIKILNDFESKFNNVVNVAGMLSLDEELDVISNLDVMLSMDSGNAHIAAMLGINVVTLWGVTHPFAGFYPFNQNPENALLANRNIYPEIPTSIYGNKFPESYKNAMKSISPELVINKINSLI</sequence>
<dbReference type="AlphaFoldDB" id="A0A8J2TPD2"/>
<accession>A0A8J2TPD2</accession>
<organism evidence="3 4">
    <name type="scientific">Aquaticitalea lipolytica</name>
    <dbReference type="NCBI Taxonomy" id="1247562"/>
    <lineage>
        <taxon>Bacteria</taxon>
        <taxon>Pseudomonadati</taxon>
        <taxon>Bacteroidota</taxon>
        <taxon>Flavobacteriia</taxon>
        <taxon>Flavobacteriales</taxon>
        <taxon>Flavobacteriaceae</taxon>
        <taxon>Aquaticitalea</taxon>
    </lineage>
</organism>
<dbReference type="GO" id="GO:0005829">
    <property type="term" value="C:cytosol"/>
    <property type="evidence" value="ECO:0007669"/>
    <property type="project" value="TreeGrafter"/>
</dbReference>
<proteinExistence type="predicted"/>
<dbReference type="InterPro" id="IPR051199">
    <property type="entry name" value="LPS_LOS_Heptosyltrfase"/>
</dbReference>
<keyword evidence="4" id="KW-1185">Reference proteome</keyword>
<gene>
    <name evidence="3" type="ORF">GCM10011531_13080</name>
</gene>
<dbReference type="Pfam" id="PF01075">
    <property type="entry name" value="Glyco_transf_9"/>
    <property type="match status" value="1"/>
</dbReference>
<comment type="caution">
    <text evidence="3">The sequence shown here is derived from an EMBL/GenBank/DDBJ whole genome shotgun (WGS) entry which is preliminary data.</text>
</comment>
<dbReference type="Gene3D" id="3.40.50.2000">
    <property type="entry name" value="Glycogen Phosphorylase B"/>
    <property type="match status" value="2"/>
</dbReference>
<evidence type="ECO:0000313" key="3">
    <source>
        <dbReference type="EMBL" id="GFZ83592.1"/>
    </source>
</evidence>
<evidence type="ECO:0000256" key="2">
    <source>
        <dbReference type="ARBA" id="ARBA00022679"/>
    </source>
</evidence>
<keyword evidence="2" id="KW-0808">Transferase</keyword>
<dbReference type="Proteomes" id="UP000598120">
    <property type="component" value="Unassembled WGS sequence"/>
</dbReference>
<dbReference type="CDD" id="cd03789">
    <property type="entry name" value="GT9_LPS_heptosyltransferase"/>
    <property type="match status" value="1"/>
</dbReference>
<keyword evidence="1" id="KW-0328">Glycosyltransferase</keyword>
<reference evidence="3 4" key="1">
    <citation type="journal article" date="2014" name="Int. J. Syst. Evol. Microbiol.">
        <title>Complete genome sequence of Corynebacterium casei LMG S-19264T (=DSM 44701T), isolated from a smear-ripened cheese.</title>
        <authorList>
            <consortium name="US DOE Joint Genome Institute (JGI-PGF)"/>
            <person name="Walter F."/>
            <person name="Albersmeier A."/>
            <person name="Kalinowski J."/>
            <person name="Ruckert C."/>
        </authorList>
    </citation>
    <scope>NUCLEOTIDE SEQUENCE [LARGE SCALE GENOMIC DNA]</scope>
    <source>
        <strain evidence="3 4">CGMCC 1.15295</strain>
    </source>
</reference>
<evidence type="ECO:0000313" key="4">
    <source>
        <dbReference type="Proteomes" id="UP000598120"/>
    </source>
</evidence>
<dbReference type="SUPFAM" id="SSF53756">
    <property type="entry name" value="UDP-Glycosyltransferase/glycogen phosphorylase"/>
    <property type="match status" value="1"/>
</dbReference>
<name>A0A8J2TPD2_9FLAO</name>
<dbReference type="GO" id="GO:0009244">
    <property type="term" value="P:lipopolysaccharide core region biosynthetic process"/>
    <property type="evidence" value="ECO:0007669"/>
    <property type="project" value="TreeGrafter"/>
</dbReference>
<dbReference type="InterPro" id="IPR002201">
    <property type="entry name" value="Glyco_trans_9"/>
</dbReference>